<dbReference type="InterPro" id="IPR003660">
    <property type="entry name" value="HAMP_dom"/>
</dbReference>
<evidence type="ECO:0000256" key="10">
    <source>
        <dbReference type="PROSITE-ProRule" id="PRU00169"/>
    </source>
</evidence>
<name>A0ABN8DZT0_9VIBR</name>
<dbReference type="RefSeq" id="WP_237359482.1">
    <property type="nucleotide sequence ID" value="NZ_CAKLDM010000001.1"/>
</dbReference>
<dbReference type="InterPro" id="IPR036097">
    <property type="entry name" value="HisK_dim/P_sf"/>
</dbReference>
<dbReference type="SUPFAM" id="SSF55874">
    <property type="entry name" value="ATPase domain of HSP90 chaperone/DNA topoisomerase II/histidine kinase"/>
    <property type="match status" value="1"/>
</dbReference>
<dbReference type="Proteomes" id="UP000838748">
    <property type="component" value="Unassembled WGS sequence"/>
</dbReference>
<proteinExistence type="predicted"/>
<gene>
    <name evidence="17" type="primary">rcsC_1</name>
    <name evidence="17" type="ORF">VMF7928_00062</name>
</gene>
<dbReference type="Gene3D" id="3.40.50.2300">
    <property type="match status" value="1"/>
</dbReference>
<feature type="coiled-coil region" evidence="11">
    <location>
        <begin position="368"/>
        <end position="395"/>
    </location>
</feature>
<dbReference type="CDD" id="cd16922">
    <property type="entry name" value="HATPase_EvgS-ArcB-TorS-like"/>
    <property type="match status" value="1"/>
</dbReference>
<dbReference type="InterPro" id="IPR001789">
    <property type="entry name" value="Sig_transdc_resp-reg_receiver"/>
</dbReference>
<evidence type="ECO:0000256" key="12">
    <source>
        <dbReference type="SAM" id="Phobius"/>
    </source>
</evidence>
<evidence type="ECO:0000256" key="6">
    <source>
        <dbReference type="ARBA" id="ARBA00022777"/>
    </source>
</evidence>
<keyword evidence="6 17" id="KW-0418">Kinase</keyword>
<dbReference type="PROSITE" id="PS50109">
    <property type="entry name" value="HIS_KIN"/>
    <property type="match status" value="1"/>
</dbReference>
<dbReference type="PANTHER" id="PTHR43719">
    <property type="entry name" value="TWO-COMPONENT HISTIDINE KINASE"/>
    <property type="match status" value="1"/>
</dbReference>
<dbReference type="InterPro" id="IPR036890">
    <property type="entry name" value="HATPase_C_sf"/>
</dbReference>
<evidence type="ECO:0000313" key="17">
    <source>
        <dbReference type="EMBL" id="CAH0535941.1"/>
    </source>
</evidence>
<protein>
    <recommendedName>
        <fullName evidence="3">histidine kinase</fullName>
        <ecNumber evidence="3">2.7.13.3</ecNumber>
    </recommendedName>
</protein>
<dbReference type="InterPro" id="IPR005467">
    <property type="entry name" value="His_kinase_dom"/>
</dbReference>
<keyword evidence="5 17" id="KW-0808">Transferase</keyword>
<accession>A0ABN8DZT0</accession>
<dbReference type="InterPro" id="IPR050956">
    <property type="entry name" value="2C_system_His_kinase"/>
</dbReference>
<evidence type="ECO:0000259" key="14">
    <source>
        <dbReference type="PROSITE" id="PS50110"/>
    </source>
</evidence>
<dbReference type="Gene3D" id="3.30.565.10">
    <property type="entry name" value="Histidine kinase-like ATPase, C-terminal domain"/>
    <property type="match status" value="1"/>
</dbReference>
<dbReference type="PROSITE" id="PS50110">
    <property type="entry name" value="RESPONSE_REGULATORY"/>
    <property type="match status" value="1"/>
</dbReference>
<dbReference type="InterPro" id="IPR004358">
    <property type="entry name" value="Sig_transdc_His_kin-like_C"/>
</dbReference>
<organism evidence="17 18">
    <name type="scientific">Vibrio marisflavi CECT 7928</name>
    <dbReference type="NCBI Taxonomy" id="634439"/>
    <lineage>
        <taxon>Bacteria</taxon>
        <taxon>Pseudomonadati</taxon>
        <taxon>Pseudomonadota</taxon>
        <taxon>Gammaproteobacteria</taxon>
        <taxon>Vibrionales</taxon>
        <taxon>Vibrionaceae</taxon>
        <taxon>Vibrio</taxon>
    </lineage>
</organism>
<evidence type="ECO:0000256" key="2">
    <source>
        <dbReference type="ARBA" id="ARBA00004370"/>
    </source>
</evidence>
<dbReference type="PROSITE" id="PS50894">
    <property type="entry name" value="HPT"/>
    <property type="match status" value="1"/>
</dbReference>
<dbReference type="PRINTS" id="PR00344">
    <property type="entry name" value="BCTRLSENSOR"/>
</dbReference>
<comment type="caution">
    <text evidence="17">The sequence shown here is derived from an EMBL/GenBank/DDBJ whole genome shotgun (WGS) entry which is preliminary data.</text>
</comment>
<evidence type="ECO:0000256" key="4">
    <source>
        <dbReference type="ARBA" id="ARBA00022553"/>
    </source>
</evidence>
<dbReference type="CDD" id="cd00082">
    <property type="entry name" value="HisKA"/>
    <property type="match status" value="1"/>
</dbReference>
<keyword evidence="18" id="KW-1185">Reference proteome</keyword>
<evidence type="ECO:0000256" key="9">
    <source>
        <dbReference type="PROSITE-ProRule" id="PRU00110"/>
    </source>
</evidence>
<dbReference type="EMBL" id="CAKLDM010000001">
    <property type="protein sequence ID" value="CAH0535941.1"/>
    <property type="molecule type" value="Genomic_DNA"/>
</dbReference>
<keyword evidence="12" id="KW-0472">Membrane</keyword>
<dbReference type="Pfam" id="PF01627">
    <property type="entry name" value="Hpt"/>
    <property type="match status" value="1"/>
</dbReference>
<evidence type="ECO:0000256" key="1">
    <source>
        <dbReference type="ARBA" id="ARBA00000085"/>
    </source>
</evidence>
<sequence length="927" mass="105027">MSVSWRSSFVTRLTVRLIVVIAILWFAAQFVAIYSYYNVYGYRWKQVELYNSKLTSLQASVESAVFKNSENDLSHLRDIWLELRTDRNFALPNVSKCSYLVLGKEPSSEEARLYTAGAQAIHLTAITSSTNYSNGFIYNKGHWLLFHSSSLCDSYDSHNTSKFEQRVERLLQMPSNSRGYIWGAPFFDQDYKVWRVMVAKPITDNHGRKLLLGFTITLNNFVKQHTVSTDDASYVVVTDSGKILPMFKSVIGQTELDRLLSNDTYLSADSWQSRKYLVSSANYYGPPWKLVRIEPLSDVIALELNHILSYVPIGIVLLVLLTFILIIALHYGLAKPLKAFIRIINSTNTRDVKYRLPYHRPDELGMIAKAYNDLLSTVENNYQNLESQVALRTRELKAAQVAAEVQNERKTEQMTMISHEVRTPLNGIIGALDLIEANPNLDTATLVRTAKGCSHSLLEMINNILDFRSIEQGQMRLILEKTKLFALIDRIVLIIQPRLELKDISFKVVVGEGVPRIVELDSLKVRQILVNLLANALKFTDEGAIRLDITCDNGKLIFKVSDTGIGISSDVLPNIFDPYAREHLERVGTGLGLPISRSLAEIFDGDISVNSTLGKGSEFILTVPLLEAEYEDKLSGVVQAPELLREQLEIWGLTVESTQQESGPLALDSYAYFPNMLWNRIEQLLSGVSADDGAYQDIPIQPWSLKILLVDDVENNREIVGKMLESTGNIVTTVSNGADALQLGQKHIFDLVLMDIRMREMDGIEAFRRWKLEETAILDPDCPVIALTADTHPKEQARIMSAGFFDYIYKPVSLIKITRILAQVIDYQQTRMVDLLPNEKLDLPLFNLPKYKAKVRKQLFEYLTQIETAVQQQEWLECKEVLHALKGCAGQGGFKELFYYAEQLEQTLHTEGELSITIVEDIKRLLD</sequence>
<evidence type="ECO:0000259" key="16">
    <source>
        <dbReference type="PROSITE" id="PS50894"/>
    </source>
</evidence>
<dbReference type="SMART" id="SM00388">
    <property type="entry name" value="HisKA"/>
    <property type="match status" value="1"/>
</dbReference>
<dbReference type="GO" id="GO:0004673">
    <property type="term" value="F:protein histidine kinase activity"/>
    <property type="evidence" value="ECO:0007669"/>
    <property type="project" value="UniProtKB-EC"/>
</dbReference>
<evidence type="ECO:0000259" key="13">
    <source>
        <dbReference type="PROSITE" id="PS50109"/>
    </source>
</evidence>
<feature type="transmembrane region" description="Helical" evidence="12">
    <location>
        <begin position="307"/>
        <end position="333"/>
    </location>
</feature>
<evidence type="ECO:0000256" key="5">
    <source>
        <dbReference type="ARBA" id="ARBA00022679"/>
    </source>
</evidence>
<dbReference type="PROSITE" id="PS50885">
    <property type="entry name" value="HAMP"/>
    <property type="match status" value="1"/>
</dbReference>
<feature type="domain" description="HPt" evidence="16">
    <location>
        <begin position="844"/>
        <end position="927"/>
    </location>
</feature>
<reference evidence="17" key="1">
    <citation type="submission" date="2021-11" db="EMBL/GenBank/DDBJ databases">
        <authorList>
            <person name="Rodrigo-Torres L."/>
            <person name="Arahal R. D."/>
            <person name="Lucena T."/>
        </authorList>
    </citation>
    <scope>NUCLEOTIDE SEQUENCE</scope>
    <source>
        <strain evidence="17">CECT 7928</strain>
    </source>
</reference>
<comment type="subcellular location">
    <subcellularLocation>
        <location evidence="2">Membrane</location>
    </subcellularLocation>
</comment>
<dbReference type="InterPro" id="IPR003661">
    <property type="entry name" value="HisK_dim/P_dom"/>
</dbReference>
<dbReference type="InterPro" id="IPR008207">
    <property type="entry name" value="Sig_transdc_His_kin_Hpt_dom"/>
</dbReference>
<evidence type="ECO:0000256" key="8">
    <source>
        <dbReference type="ARBA" id="ARBA00023012"/>
    </source>
</evidence>
<dbReference type="CDD" id="cd17546">
    <property type="entry name" value="REC_hyHK_CKI1_RcsC-like"/>
    <property type="match status" value="1"/>
</dbReference>
<dbReference type="InterPro" id="IPR036641">
    <property type="entry name" value="HPT_dom_sf"/>
</dbReference>
<dbReference type="SMART" id="SM00387">
    <property type="entry name" value="HATPase_c"/>
    <property type="match status" value="1"/>
</dbReference>
<dbReference type="Gene3D" id="6.10.340.10">
    <property type="match status" value="1"/>
</dbReference>
<keyword evidence="11" id="KW-0175">Coiled coil</keyword>
<keyword evidence="12" id="KW-1133">Transmembrane helix</keyword>
<evidence type="ECO:0000256" key="3">
    <source>
        <dbReference type="ARBA" id="ARBA00012438"/>
    </source>
</evidence>
<feature type="domain" description="HAMP" evidence="15">
    <location>
        <begin position="331"/>
        <end position="383"/>
    </location>
</feature>
<keyword evidence="8" id="KW-0902">Two-component regulatory system</keyword>
<keyword evidence="4 10" id="KW-0597">Phosphoprotein</keyword>
<dbReference type="Pfam" id="PF00512">
    <property type="entry name" value="HisKA"/>
    <property type="match status" value="1"/>
</dbReference>
<dbReference type="SUPFAM" id="SSF47226">
    <property type="entry name" value="Histidine-containing phosphotransfer domain, HPT domain"/>
    <property type="match status" value="1"/>
</dbReference>
<dbReference type="Gene3D" id="1.20.120.160">
    <property type="entry name" value="HPT domain"/>
    <property type="match status" value="1"/>
</dbReference>
<dbReference type="Pfam" id="PF00072">
    <property type="entry name" value="Response_reg"/>
    <property type="match status" value="1"/>
</dbReference>
<dbReference type="Gene3D" id="1.10.287.130">
    <property type="match status" value="1"/>
</dbReference>
<dbReference type="InterPro" id="IPR011006">
    <property type="entry name" value="CheY-like_superfamily"/>
</dbReference>
<keyword evidence="7" id="KW-0378">Hydrolase</keyword>
<feature type="modified residue" description="4-aspartylphosphate" evidence="10">
    <location>
        <position position="755"/>
    </location>
</feature>
<evidence type="ECO:0000313" key="18">
    <source>
        <dbReference type="Proteomes" id="UP000838748"/>
    </source>
</evidence>
<dbReference type="SMART" id="SM00448">
    <property type="entry name" value="REC"/>
    <property type="match status" value="1"/>
</dbReference>
<dbReference type="PANTHER" id="PTHR43719:SF28">
    <property type="entry name" value="PEROXIDE STRESS-ACTIVATED HISTIDINE KINASE MAK1-RELATED"/>
    <property type="match status" value="1"/>
</dbReference>
<dbReference type="SUPFAM" id="SSF47384">
    <property type="entry name" value="Homodimeric domain of signal transducing histidine kinase"/>
    <property type="match status" value="1"/>
</dbReference>
<dbReference type="EC" id="2.7.13.3" evidence="3"/>
<feature type="domain" description="Response regulatory" evidence="14">
    <location>
        <begin position="706"/>
        <end position="825"/>
    </location>
</feature>
<dbReference type="InterPro" id="IPR003594">
    <property type="entry name" value="HATPase_dom"/>
</dbReference>
<evidence type="ECO:0000256" key="7">
    <source>
        <dbReference type="ARBA" id="ARBA00022801"/>
    </source>
</evidence>
<evidence type="ECO:0000259" key="15">
    <source>
        <dbReference type="PROSITE" id="PS50885"/>
    </source>
</evidence>
<keyword evidence="12" id="KW-0812">Transmembrane</keyword>
<evidence type="ECO:0000256" key="11">
    <source>
        <dbReference type="SAM" id="Coils"/>
    </source>
</evidence>
<comment type="catalytic activity">
    <reaction evidence="1">
        <text>ATP + protein L-histidine = ADP + protein N-phospho-L-histidine.</text>
        <dbReference type="EC" id="2.7.13.3"/>
    </reaction>
</comment>
<feature type="modified residue" description="Phosphohistidine" evidence="9">
    <location>
        <position position="883"/>
    </location>
</feature>
<dbReference type="Pfam" id="PF02518">
    <property type="entry name" value="HATPase_c"/>
    <property type="match status" value="1"/>
</dbReference>
<dbReference type="SUPFAM" id="SSF52172">
    <property type="entry name" value="CheY-like"/>
    <property type="match status" value="1"/>
</dbReference>
<feature type="domain" description="Histidine kinase" evidence="13">
    <location>
        <begin position="416"/>
        <end position="627"/>
    </location>
</feature>
<feature type="transmembrane region" description="Helical" evidence="12">
    <location>
        <begin position="15"/>
        <end position="37"/>
    </location>
</feature>